<gene>
    <name evidence="2" type="ORF">VTL71DRAFT_4093</name>
</gene>
<evidence type="ECO:0000256" key="1">
    <source>
        <dbReference type="SAM" id="SignalP"/>
    </source>
</evidence>
<keyword evidence="1" id="KW-0732">Signal</keyword>
<sequence>MKIVMILGLAVSFINISLASLTTHRALNGVKPKRALLSCLETYGGGSITCGDADSLFCYDPTVGDTCCAMDNGYCKVGDFCAPVAGFCCTIGEDPETCAVRLDFTLPPAYSIAIATIVPSGLAASAPAPTTSTTAKEATSTSTIQIKIASSPTGEANLVVGTATLDTDGMIPQFTAPVGNKITLEYTAPINATSSAEATKTASGNVLAYTGAAVVNRITGMGSPLGLLIVLTGMAL</sequence>
<reference evidence="2 3" key="1">
    <citation type="journal article" date="2024" name="Commun. Biol.">
        <title>Comparative genomic analysis of thermophilic fungi reveals convergent evolutionary adaptations and gene losses.</title>
        <authorList>
            <person name="Steindorff A.S."/>
            <person name="Aguilar-Pontes M.V."/>
            <person name="Robinson A.J."/>
            <person name="Andreopoulos B."/>
            <person name="LaButti K."/>
            <person name="Kuo A."/>
            <person name="Mondo S."/>
            <person name="Riley R."/>
            <person name="Otillar R."/>
            <person name="Haridas S."/>
            <person name="Lipzen A."/>
            <person name="Grimwood J."/>
            <person name="Schmutz J."/>
            <person name="Clum A."/>
            <person name="Reid I.D."/>
            <person name="Moisan M.C."/>
            <person name="Butler G."/>
            <person name="Nguyen T.T.M."/>
            <person name="Dewar K."/>
            <person name="Conant G."/>
            <person name="Drula E."/>
            <person name="Henrissat B."/>
            <person name="Hansel C."/>
            <person name="Singer S."/>
            <person name="Hutchinson M.I."/>
            <person name="de Vries R.P."/>
            <person name="Natvig D.O."/>
            <person name="Powell A.J."/>
            <person name="Tsang A."/>
            <person name="Grigoriev I.V."/>
        </authorList>
    </citation>
    <scope>NUCLEOTIDE SEQUENCE [LARGE SCALE GENOMIC DNA]</scope>
    <source>
        <strain evidence="2 3">CBS 494.80</strain>
    </source>
</reference>
<organism evidence="2 3">
    <name type="scientific">Oculimacula yallundae</name>
    <dbReference type="NCBI Taxonomy" id="86028"/>
    <lineage>
        <taxon>Eukaryota</taxon>
        <taxon>Fungi</taxon>
        <taxon>Dikarya</taxon>
        <taxon>Ascomycota</taxon>
        <taxon>Pezizomycotina</taxon>
        <taxon>Leotiomycetes</taxon>
        <taxon>Helotiales</taxon>
        <taxon>Ploettnerulaceae</taxon>
        <taxon>Oculimacula</taxon>
    </lineage>
</organism>
<feature type="chain" id="PRO_5045674578" evidence="1">
    <location>
        <begin position="20"/>
        <end position="236"/>
    </location>
</feature>
<comment type="caution">
    <text evidence="2">The sequence shown here is derived from an EMBL/GenBank/DDBJ whole genome shotgun (WGS) entry which is preliminary data.</text>
</comment>
<evidence type="ECO:0000313" key="3">
    <source>
        <dbReference type="Proteomes" id="UP001595075"/>
    </source>
</evidence>
<accession>A0ABR4C4U3</accession>
<proteinExistence type="predicted"/>
<protein>
    <submittedName>
        <fullName evidence="2">Uncharacterized protein</fullName>
    </submittedName>
</protein>
<dbReference type="EMBL" id="JAZHXI010000013">
    <property type="protein sequence ID" value="KAL2064953.1"/>
    <property type="molecule type" value="Genomic_DNA"/>
</dbReference>
<dbReference type="Proteomes" id="UP001595075">
    <property type="component" value="Unassembled WGS sequence"/>
</dbReference>
<feature type="signal peptide" evidence="1">
    <location>
        <begin position="1"/>
        <end position="19"/>
    </location>
</feature>
<evidence type="ECO:0000313" key="2">
    <source>
        <dbReference type="EMBL" id="KAL2064953.1"/>
    </source>
</evidence>
<name>A0ABR4C4U3_9HELO</name>
<keyword evidence="3" id="KW-1185">Reference proteome</keyword>